<dbReference type="OrthoDB" id="6904738at2"/>
<dbReference type="RefSeq" id="WP_007022855.1">
    <property type="nucleotide sequence ID" value="NZ_CH724127.1"/>
</dbReference>
<feature type="transmembrane region" description="Helical" evidence="1">
    <location>
        <begin position="31"/>
        <end position="51"/>
    </location>
</feature>
<keyword evidence="1" id="KW-0812">Transmembrane</keyword>
<keyword evidence="3" id="KW-1185">Reference proteome</keyword>
<dbReference type="EMBL" id="AAOW01000006">
    <property type="protein sequence ID" value="EAR61769.1"/>
    <property type="molecule type" value="Genomic_DNA"/>
</dbReference>
<feature type="transmembrane region" description="Helical" evidence="1">
    <location>
        <begin position="57"/>
        <end position="79"/>
    </location>
</feature>
<evidence type="ECO:0000256" key="1">
    <source>
        <dbReference type="SAM" id="Phobius"/>
    </source>
</evidence>
<gene>
    <name evidence="2" type="ORF">MED92_04202</name>
</gene>
<dbReference type="AlphaFoldDB" id="A0A7U8C5Q9"/>
<keyword evidence="1" id="KW-0472">Membrane</keyword>
<evidence type="ECO:0000313" key="2">
    <source>
        <dbReference type="EMBL" id="EAR61769.1"/>
    </source>
</evidence>
<protein>
    <submittedName>
        <fullName evidence="2">Uncharacterized protein</fullName>
    </submittedName>
</protein>
<reference evidence="2 3" key="1">
    <citation type="submission" date="2006-02" db="EMBL/GenBank/DDBJ databases">
        <authorList>
            <person name="Pinhassi J."/>
            <person name="Pedros-Alio C."/>
            <person name="Ferriera S."/>
            <person name="Johnson J."/>
            <person name="Kravitz S."/>
            <person name="Halpern A."/>
            <person name="Remington K."/>
            <person name="Beeson K."/>
            <person name="Tran B."/>
            <person name="Rogers Y.-H."/>
            <person name="Friedman R."/>
            <person name="Venter J.C."/>
        </authorList>
    </citation>
    <scope>NUCLEOTIDE SEQUENCE [LARGE SCALE GENOMIC DNA]</scope>
    <source>
        <strain evidence="2 3">MED92</strain>
    </source>
</reference>
<dbReference type="Proteomes" id="UP000002171">
    <property type="component" value="Unassembled WGS sequence"/>
</dbReference>
<comment type="caution">
    <text evidence="2">The sequence shown here is derived from an EMBL/GenBank/DDBJ whole genome shotgun (WGS) entry which is preliminary data.</text>
</comment>
<sequence length="92" mass="10029">MKQLLIKIFWPILKFFETGEEPENYKQSHRIALNVLGSLFIFLAMLSGIGASGSEDLGALIPVVVFFCVGFVAVVVGLLGSNRAVSKIWGTK</sequence>
<name>A0A7U8C5Q9_NEPCE</name>
<proteinExistence type="predicted"/>
<accession>A0A7U8C5Q9</accession>
<evidence type="ECO:0000313" key="3">
    <source>
        <dbReference type="Proteomes" id="UP000002171"/>
    </source>
</evidence>
<organism evidence="2 3">
    <name type="scientific">Neptuniibacter caesariensis</name>
    <dbReference type="NCBI Taxonomy" id="207954"/>
    <lineage>
        <taxon>Bacteria</taxon>
        <taxon>Pseudomonadati</taxon>
        <taxon>Pseudomonadota</taxon>
        <taxon>Gammaproteobacteria</taxon>
        <taxon>Oceanospirillales</taxon>
        <taxon>Oceanospirillaceae</taxon>
        <taxon>Neptuniibacter</taxon>
    </lineage>
</organism>
<keyword evidence="1" id="KW-1133">Transmembrane helix</keyword>